<dbReference type="RefSeq" id="WP_093882898.1">
    <property type="nucleotide sequence ID" value="NZ_FOBS01000007.1"/>
</dbReference>
<dbReference type="AlphaFoldDB" id="A0A1H7WLP9"/>
<protein>
    <submittedName>
        <fullName evidence="1">Uncharacterized protein</fullName>
    </submittedName>
</protein>
<reference evidence="1 2" key="1">
    <citation type="submission" date="2016-10" db="EMBL/GenBank/DDBJ databases">
        <authorList>
            <person name="de Groot N.N."/>
        </authorList>
    </citation>
    <scope>NUCLEOTIDE SEQUENCE [LARGE SCALE GENOMIC DNA]</scope>
    <source>
        <strain evidence="1 2">DSM 8423</strain>
    </source>
</reference>
<sequence length="66" mass="7430">MAAKERTTGKDKILRMRKSRFFGFTNAILSNTTVYLNPCTENNSSFSVEEMALFAAVTKNFSNKNS</sequence>
<evidence type="ECO:0000313" key="2">
    <source>
        <dbReference type="Proteomes" id="UP000198744"/>
    </source>
</evidence>
<dbReference type="OrthoDB" id="9916889at2"/>
<keyword evidence="2" id="KW-1185">Reference proteome</keyword>
<evidence type="ECO:0000313" key="1">
    <source>
        <dbReference type="EMBL" id="SEM22401.1"/>
    </source>
</evidence>
<gene>
    <name evidence="1" type="ORF">SAMN04489760_10727</name>
</gene>
<dbReference type="EMBL" id="FOBS01000007">
    <property type="protein sequence ID" value="SEM22401.1"/>
    <property type="molecule type" value="Genomic_DNA"/>
</dbReference>
<dbReference type="Proteomes" id="UP000198744">
    <property type="component" value="Unassembled WGS sequence"/>
</dbReference>
<organism evidence="1 2">
    <name type="scientific">Syntrophus gentianae</name>
    <dbReference type="NCBI Taxonomy" id="43775"/>
    <lineage>
        <taxon>Bacteria</taxon>
        <taxon>Pseudomonadati</taxon>
        <taxon>Thermodesulfobacteriota</taxon>
        <taxon>Syntrophia</taxon>
        <taxon>Syntrophales</taxon>
        <taxon>Syntrophaceae</taxon>
        <taxon>Syntrophus</taxon>
    </lineage>
</organism>
<name>A0A1H7WLP9_9BACT</name>
<accession>A0A1H7WLP9</accession>
<proteinExistence type="predicted"/>